<name>A0A381X7Q4_9ZZZZ</name>
<sequence>MIMYNVDDVLTARRSDPKTTNNQFFTESVGGMTRECELINALLDIRDSSESGSYEMATVDQTLGKLGYTPWLPGRGPNKC</sequence>
<protein>
    <submittedName>
        <fullName evidence="1">Uncharacterized protein</fullName>
    </submittedName>
</protein>
<dbReference type="EMBL" id="UINC01014150">
    <property type="protein sequence ID" value="SVA60582.1"/>
    <property type="molecule type" value="Genomic_DNA"/>
</dbReference>
<dbReference type="AlphaFoldDB" id="A0A381X7Q4"/>
<gene>
    <name evidence="1" type="ORF">METZ01_LOCUS113436</name>
</gene>
<evidence type="ECO:0000313" key="1">
    <source>
        <dbReference type="EMBL" id="SVA60582.1"/>
    </source>
</evidence>
<reference evidence="1" key="1">
    <citation type="submission" date="2018-05" db="EMBL/GenBank/DDBJ databases">
        <authorList>
            <person name="Lanie J.A."/>
            <person name="Ng W.-L."/>
            <person name="Kazmierczak K.M."/>
            <person name="Andrzejewski T.M."/>
            <person name="Davidsen T.M."/>
            <person name="Wayne K.J."/>
            <person name="Tettelin H."/>
            <person name="Glass J.I."/>
            <person name="Rusch D."/>
            <person name="Podicherti R."/>
            <person name="Tsui H.-C.T."/>
            <person name="Winkler M.E."/>
        </authorList>
    </citation>
    <scope>NUCLEOTIDE SEQUENCE</scope>
</reference>
<proteinExistence type="predicted"/>
<organism evidence="1">
    <name type="scientific">marine metagenome</name>
    <dbReference type="NCBI Taxonomy" id="408172"/>
    <lineage>
        <taxon>unclassified sequences</taxon>
        <taxon>metagenomes</taxon>
        <taxon>ecological metagenomes</taxon>
    </lineage>
</organism>
<accession>A0A381X7Q4</accession>